<dbReference type="EMBL" id="CP001670">
    <property type="protein sequence ID" value="AFZ81104.1"/>
    <property type="molecule type" value="Genomic_DNA"/>
</dbReference>
<organism evidence="3 4">
    <name type="scientific">Theileria equi strain WA</name>
    <dbReference type="NCBI Taxonomy" id="1537102"/>
    <lineage>
        <taxon>Eukaryota</taxon>
        <taxon>Sar</taxon>
        <taxon>Alveolata</taxon>
        <taxon>Apicomplexa</taxon>
        <taxon>Aconoidasida</taxon>
        <taxon>Piroplasmida</taxon>
        <taxon>Theileriidae</taxon>
        <taxon>Theileria</taxon>
    </lineage>
</organism>
<dbReference type="STRING" id="1537102.L0B1U8"/>
<dbReference type="eggNOG" id="KOG2726">
    <property type="taxonomic scope" value="Eukaryota"/>
</dbReference>
<evidence type="ECO:0000259" key="2">
    <source>
        <dbReference type="PROSITE" id="PS00745"/>
    </source>
</evidence>
<dbReference type="PANTHER" id="PTHR43116:SF3">
    <property type="entry name" value="CLASS I PEPTIDE CHAIN RELEASE FACTOR"/>
    <property type="match status" value="1"/>
</dbReference>
<keyword evidence="4" id="KW-1185">Reference proteome</keyword>
<dbReference type="SUPFAM" id="SSF75620">
    <property type="entry name" value="Release factor"/>
    <property type="match status" value="1"/>
</dbReference>
<proteinExistence type="inferred from homology"/>
<dbReference type="GeneID" id="15805648"/>
<dbReference type="Proteomes" id="UP000031512">
    <property type="component" value="Chromosome 3"/>
</dbReference>
<sequence>MSYGFYISRHLTQGTKNALCNQYKFYTLLQYGERAGISYDRPHHPRSYGISSSSKGHTDALSFDKYDKNDCKLIITAGVGGAEACDWCKMLSRMYKKFVSSYKMPEDKKFGPLPEVLKYVEVTASPGDLNGYKMVEVDIIGKYAYKLLKGEKGTHRLVRHTPFHAAKKRQTTFGGVQVIPILSSDDEDVKFYNKSKNLQEKDLIFESMRSEGKGGQNVNKVETAVRVTHKPTGLSVKVQQERTNTRNKQIALQKLAEKVELHYRNILQERLEEVKGTEVDASWARHIRSYVLNPEQRFKDHRTNYETAAVHDIMDGDLLPVILTYLEHLK</sequence>
<dbReference type="OrthoDB" id="2019491at2759"/>
<dbReference type="GO" id="GO:0005737">
    <property type="term" value="C:cytoplasm"/>
    <property type="evidence" value="ECO:0007669"/>
    <property type="project" value="UniProtKB-ARBA"/>
</dbReference>
<dbReference type="AlphaFoldDB" id="L0B1U8"/>
<dbReference type="Pfam" id="PF00472">
    <property type="entry name" value="RF-1"/>
    <property type="match status" value="1"/>
</dbReference>
<evidence type="ECO:0000313" key="3">
    <source>
        <dbReference type="EMBL" id="AFZ81104.1"/>
    </source>
</evidence>
<dbReference type="InterPro" id="IPR000352">
    <property type="entry name" value="Pep_chain_release_fac_I"/>
</dbReference>
<protein>
    <submittedName>
        <fullName evidence="3">Peptide chain release factor 2, putative</fullName>
    </submittedName>
</protein>
<dbReference type="Pfam" id="PF03462">
    <property type="entry name" value="PCRF"/>
    <property type="match status" value="1"/>
</dbReference>
<evidence type="ECO:0000256" key="1">
    <source>
        <dbReference type="ARBA" id="ARBA00010835"/>
    </source>
</evidence>
<dbReference type="SMART" id="SM00937">
    <property type="entry name" value="PCRF"/>
    <property type="match status" value="1"/>
</dbReference>
<feature type="domain" description="Prokaryotic-type class I peptide chain release factors" evidence="2">
    <location>
        <begin position="209"/>
        <end position="225"/>
    </location>
</feature>
<dbReference type="RefSeq" id="XP_004830770.1">
    <property type="nucleotide sequence ID" value="XM_004830713.1"/>
</dbReference>
<dbReference type="Gene3D" id="3.30.160.20">
    <property type="match status" value="1"/>
</dbReference>
<accession>L0B1U8</accession>
<dbReference type="InterPro" id="IPR045853">
    <property type="entry name" value="Pep_chain_release_fac_I_sf"/>
</dbReference>
<gene>
    <name evidence="3" type="ORF">BEWA_005120</name>
</gene>
<name>L0B1U8_THEEQ</name>
<dbReference type="PANTHER" id="PTHR43116">
    <property type="entry name" value="PEPTIDE CHAIN RELEASE FACTOR 2"/>
    <property type="match status" value="1"/>
</dbReference>
<dbReference type="GO" id="GO:0003747">
    <property type="term" value="F:translation release factor activity"/>
    <property type="evidence" value="ECO:0007669"/>
    <property type="project" value="InterPro"/>
</dbReference>
<dbReference type="KEGG" id="beq:BEWA_005120"/>
<comment type="similarity">
    <text evidence="1">Belongs to the prokaryotic/mitochondrial release factor family.</text>
</comment>
<dbReference type="PROSITE" id="PS00745">
    <property type="entry name" value="RF_PROK_I"/>
    <property type="match status" value="1"/>
</dbReference>
<dbReference type="VEuPathDB" id="PiroplasmaDB:BEWA_005120"/>
<dbReference type="InterPro" id="IPR005139">
    <property type="entry name" value="PCRF"/>
</dbReference>
<evidence type="ECO:0000313" key="4">
    <source>
        <dbReference type="Proteomes" id="UP000031512"/>
    </source>
</evidence>
<dbReference type="Gene3D" id="3.30.70.1660">
    <property type="match status" value="1"/>
</dbReference>
<reference evidence="3 4" key="1">
    <citation type="journal article" date="2012" name="BMC Genomics">
        <title>Comparative genomic analysis and phylogenetic position of Theileria equi.</title>
        <authorList>
            <person name="Kappmeyer L.S."/>
            <person name="Thiagarajan M."/>
            <person name="Herndon D.R."/>
            <person name="Ramsay J.D."/>
            <person name="Caler E."/>
            <person name="Djikeng A."/>
            <person name="Gillespie J.J."/>
            <person name="Lau A.O."/>
            <person name="Roalson E.H."/>
            <person name="Silva J.C."/>
            <person name="Silva M.G."/>
            <person name="Suarez C.E."/>
            <person name="Ueti M.W."/>
            <person name="Nene V.M."/>
            <person name="Mealey R.H."/>
            <person name="Knowles D.P."/>
            <person name="Brayton K.A."/>
        </authorList>
    </citation>
    <scope>NUCLEOTIDE SEQUENCE [LARGE SCALE GENOMIC DNA]</scope>
    <source>
        <strain evidence="3 4">WA</strain>
    </source>
</reference>